<keyword evidence="3" id="KW-1133">Transmembrane helix</keyword>
<dbReference type="SUPFAM" id="SSF103481">
    <property type="entry name" value="Multidrug resistance efflux transporter EmrE"/>
    <property type="match status" value="1"/>
</dbReference>
<feature type="compositionally biased region" description="Low complexity" evidence="2">
    <location>
        <begin position="152"/>
        <end position="178"/>
    </location>
</feature>
<keyword evidence="6" id="KW-1185">Reference proteome</keyword>
<evidence type="ECO:0000256" key="2">
    <source>
        <dbReference type="SAM" id="MobiDB-lite"/>
    </source>
</evidence>
<evidence type="ECO:0000313" key="5">
    <source>
        <dbReference type="EMBL" id="KAB7790149.1"/>
    </source>
</evidence>
<feature type="transmembrane region" description="Helical" evidence="3">
    <location>
        <begin position="115"/>
        <end position="132"/>
    </location>
</feature>
<dbReference type="InterPro" id="IPR037185">
    <property type="entry name" value="EmrE-like"/>
</dbReference>
<evidence type="ECO:0000256" key="1">
    <source>
        <dbReference type="ARBA" id="ARBA00007362"/>
    </source>
</evidence>
<feature type="transmembrane region" description="Helical" evidence="3">
    <location>
        <begin position="48"/>
        <end position="69"/>
    </location>
</feature>
<dbReference type="Proteomes" id="UP000441772">
    <property type="component" value="Unassembled WGS sequence"/>
</dbReference>
<keyword evidence="3" id="KW-0472">Membrane</keyword>
<feature type="compositionally biased region" description="Acidic residues" evidence="2">
    <location>
        <begin position="142"/>
        <end position="151"/>
    </location>
</feature>
<dbReference type="RefSeq" id="WP_152234680.1">
    <property type="nucleotide sequence ID" value="NZ_JBHSKZ010000004.1"/>
</dbReference>
<dbReference type="EMBL" id="WBVT01000020">
    <property type="protein sequence ID" value="KAB7790149.1"/>
    <property type="molecule type" value="Genomic_DNA"/>
</dbReference>
<feature type="transmembrane region" description="Helical" evidence="3">
    <location>
        <begin position="81"/>
        <end position="103"/>
    </location>
</feature>
<organism evidence="5 6">
    <name type="scientific">Bifidobacterium leontopitheci</name>
    <dbReference type="NCBI Taxonomy" id="2650774"/>
    <lineage>
        <taxon>Bacteria</taxon>
        <taxon>Bacillati</taxon>
        <taxon>Actinomycetota</taxon>
        <taxon>Actinomycetes</taxon>
        <taxon>Bifidobacteriales</taxon>
        <taxon>Bifidobacteriaceae</taxon>
        <taxon>Bifidobacterium</taxon>
    </lineage>
</organism>
<dbReference type="Pfam" id="PF00892">
    <property type="entry name" value="EamA"/>
    <property type="match status" value="1"/>
</dbReference>
<feature type="transmembrane region" description="Helical" evidence="3">
    <location>
        <begin position="326"/>
        <end position="345"/>
    </location>
</feature>
<feature type="transmembrane region" description="Helical" evidence="3">
    <location>
        <begin position="351"/>
        <end position="370"/>
    </location>
</feature>
<protein>
    <recommendedName>
        <fullName evidence="4">EamA domain-containing protein</fullName>
    </recommendedName>
</protein>
<dbReference type="GO" id="GO:0016020">
    <property type="term" value="C:membrane"/>
    <property type="evidence" value="ECO:0007669"/>
    <property type="project" value="InterPro"/>
</dbReference>
<evidence type="ECO:0000313" key="6">
    <source>
        <dbReference type="Proteomes" id="UP000441772"/>
    </source>
</evidence>
<proteinExistence type="inferred from homology"/>
<comment type="caution">
    <text evidence="5">The sequence shown here is derived from an EMBL/GenBank/DDBJ whole genome shotgun (WGS) entry which is preliminary data.</text>
</comment>
<evidence type="ECO:0000259" key="4">
    <source>
        <dbReference type="Pfam" id="PF00892"/>
    </source>
</evidence>
<evidence type="ECO:0000256" key="3">
    <source>
        <dbReference type="SAM" id="Phobius"/>
    </source>
</evidence>
<feature type="transmembrane region" description="Helical" evidence="3">
    <location>
        <begin position="266"/>
        <end position="282"/>
    </location>
</feature>
<sequence>MVGSRRSASGPGLTGRNWSPSVRATMVGLMAILLWSLMTGLVRVVADSFGATLGSALIYTCGAALLLTFRRPAPLRTCPRIYLIVGGLLFVFYESSISLSIGLASSASSSVEVSLVNYLWPTMMVLLAAAFVPDGGRHDDAEPAGDGEPDANDAAANGDSSDGAANGDAAAPAAAQDAPVRRDTVRGATSRHSRGRAVLRVLPGAIIATAGVVLAVGGNSGLDWALAARHVAANPLPYLLAFAGAFAWSVYAVFTPALSKGYDGTSVFFPFVAASLWIIHFASGQGWPSSAPSVWGYVAVVATAAVIAGGYACWGYGILRGSMSTLAMASYATPVLSTAASAVLLGLSLAVPFWCGALLVAAGSIINWWISSHRR</sequence>
<comment type="similarity">
    <text evidence="1">Belongs to the EamA transporter family.</text>
</comment>
<feature type="region of interest" description="Disordered" evidence="2">
    <location>
        <begin position="138"/>
        <end position="191"/>
    </location>
</feature>
<name>A0A6I1GL09_9BIFI</name>
<feature type="transmembrane region" description="Helical" evidence="3">
    <location>
        <begin position="197"/>
        <end position="216"/>
    </location>
</feature>
<feature type="domain" description="EamA" evidence="4">
    <location>
        <begin position="238"/>
        <end position="367"/>
    </location>
</feature>
<accession>A0A6I1GL09</accession>
<keyword evidence="3" id="KW-0812">Transmembrane</keyword>
<reference evidence="5 6" key="1">
    <citation type="submission" date="2019-09" db="EMBL/GenBank/DDBJ databases">
        <title>Characterization of the phylogenetic diversity of two novel species belonging to the genus Bifidobacterium: Bifidobacterium cebidarum sp. nov. and Bifidobacterium leontopitheci sp. nov.</title>
        <authorList>
            <person name="Lugli G.A."/>
            <person name="Duranti S."/>
            <person name="Milani C."/>
            <person name="Turroni F."/>
            <person name="Ventura M."/>
        </authorList>
    </citation>
    <scope>NUCLEOTIDE SEQUENCE [LARGE SCALE GENOMIC DNA]</scope>
    <source>
        <strain evidence="5 6">LMG 31471</strain>
    </source>
</reference>
<dbReference type="InterPro" id="IPR000620">
    <property type="entry name" value="EamA_dom"/>
</dbReference>
<dbReference type="AlphaFoldDB" id="A0A6I1GL09"/>
<feature type="transmembrane region" description="Helical" evidence="3">
    <location>
        <begin position="21"/>
        <end position="42"/>
    </location>
</feature>
<feature type="transmembrane region" description="Helical" evidence="3">
    <location>
        <begin position="294"/>
        <end position="314"/>
    </location>
</feature>
<gene>
    <name evidence="5" type="ORF">F7D09_1342</name>
</gene>
<feature type="transmembrane region" description="Helical" evidence="3">
    <location>
        <begin position="236"/>
        <end position="254"/>
    </location>
</feature>